<feature type="transmembrane region" description="Helical" evidence="6">
    <location>
        <begin position="217"/>
        <end position="237"/>
    </location>
</feature>
<feature type="transmembrane region" description="Helical" evidence="6">
    <location>
        <begin position="136"/>
        <end position="163"/>
    </location>
</feature>
<dbReference type="PANTHER" id="PTHR33048:SF162">
    <property type="entry name" value="SATRATOXIN BIOSYNTHESIS SC1 CLUSTER PROTEIN 4"/>
    <property type="match status" value="1"/>
</dbReference>
<name>A0AA40ELE0_9PEZI</name>
<dbReference type="InterPro" id="IPR049326">
    <property type="entry name" value="Rhodopsin_dom_fungi"/>
</dbReference>
<feature type="transmembrane region" description="Helical" evidence="6">
    <location>
        <begin position="183"/>
        <end position="205"/>
    </location>
</feature>
<proteinExistence type="inferred from homology"/>
<comment type="caution">
    <text evidence="8">The sequence shown here is derived from an EMBL/GenBank/DDBJ whole genome shotgun (WGS) entry which is preliminary data.</text>
</comment>
<sequence>MASIDEAGSLPHDSLLALIWTCFGVAFLMVVARTVTRLRYTQRRLTFEDYWIFLALASLLTLCILETIQLQSLFHITAVLTGAIPLSQELITFTEDYLRYEFAIIVLFWTVLWCVKASFLSLYFKLFRELIHYRHVWYFLSVFTLLAYAGCLITLSLSCGHISNFFKFGQCAKKEYIWASNLSVYYSTAIDVFTDLCIMAMPIRLIYNVRISLKQKIGLVCVFGLCFVMISFTIIRAKQVLVQQQFVNLTLLMIWSTLTAAISVIVGSLPALKVLVTNRHDNKPSMYASHGSRRKAQFNEYHSPRANVALSSLSSEKKSIKGRGVDSSDSQEEILQPDHNQFVVVKHDFVSGASFSRHCFE</sequence>
<dbReference type="AlphaFoldDB" id="A0AA40ELE0"/>
<dbReference type="InterPro" id="IPR052337">
    <property type="entry name" value="SAT4-like"/>
</dbReference>
<comment type="similarity">
    <text evidence="5">Belongs to the SAT4 family.</text>
</comment>
<evidence type="ECO:0000256" key="5">
    <source>
        <dbReference type="ARBA" id="ARBA00038359"/>
    </source>
</evidence>
<evidence type="ECO:0000259" key="7">
    <source>
        <dbReference type="Pfam" id="PF20684"/>
    </source>
</evidence>
<protein>
    <recommendedName>
        <fullName evidence="7">Rhodopsin domain-containing protein</fullName>
    </recommendedName>
</protein>
<keyword evidence="9" id="KW-1185">Reference proteome</keyword>
<dbReference type="PANTHER" id="PTHR33048">
    <property type="entry name" value="PTH11-LIKE INTEGRAL MEMBRANE PROTEIN (AFU_ORTHOLOGUE AFUA_5G11245)"/>
    <property type="match status" value="1"/>
</dbReference>
<organism evidence="8 9">
    <name type="scientific">Schizothecium vesticola</name>
    <dbReference type="NCBI Taxonomy" id="314040"/>
    <lineage>
        <taxon>Eukaryota</taxon>
        <taxon>Fungi</taxon>
        <taxon>Dikarya</taxon>
        <taxon>Ascomycota</taxon>
        <taxon>Pezizomycotina</taxon>
        <taxon>Sordariomycetes</taxon>
        <taxon>Sordariomycetidae</taxon>
        <taxon>Sordariales</taxon>
        <taxon>Schizotheciaceae</taxon>
        <taxon>Schizothecium</taxon>
    </lineage>
</organism>
<evidence type="ECO:0000313" key="8">
    <source>
        <dbReference type="EMBL" id="KAK0741504.1"/>
    </source>
</evidence>
<dbReference type="EMBL" id="JAUKUD010000006">
    <property type="protein sequence ID" value="KAK0741504.1"/>
    <property type="molecule type" value="Genomic_DNA"/>
</dbReference>
<feature type="domain" description="Rhodopsin" evidence="7">
    <location>
        <begin position="32"/>
        <end position="276"/>
    </location>
</feature>
<keyword evidence="4 6" id="KW-0472">Membrane</keyword>
<feature type="transmembrane region" description="Helical" evidence="6">
    <location>
        <begin position="15"/>
        <end position="38"/>
    </location>
</feature>
<comment type="subcellular location">
    <subcellularLocation>
        <location evidence="1">Membrane</location>
        <topology evidence="1">Multi-pass membrane protein</topology>
    </subcellularLocation>
</comment>
<feature type="transmembrane region" description="Helical" evidence="6">
    <location>
        <begin position="50"/>
        <end position="70"/>
    </location>
</feature>
<evidence type="ECO:0000313" key="9">
    <source>
        <dbReference type="Proteomes" id="UP001172155"/>
    </source>
</evidence>
<reference evidence="8" key="1">
    <citation type="submission" date="2023-06" db="EMBL/GenBank/DDBJ databases">
        <title>Genome-scale phylogeny and comparative genomics of the fungal order Sordariales.</title>
        <authorList>
            <consortium name="Lawrence Berkeley National Laboratory"/>
            <person name="Hensen N."/>
            <person name="Bonometti L."/>
            <person name="Westerberg I."/>
            <person name="Brannstrom I.O."/>
            <person name="Guillou S."/>
            <person name="Cros-Aarteil S."/>
            <person name="Calhoun S."/>
            <person name="Haridas S."/>
            <person name="Kuo A."/>
            <person name="Mondo S."/>
            <person name="Pangilinan J."/>
            <person name="Riley R."/>
            <person name="LaButti K."/>
            <person name="Andreopoulos B."/>
            <person name="Lipzen A."/>
            <person name="Chen C."/>
            <person name="Yanf M."/>
            <person name="Daum C."/>
            <person name="Ng V."/>
            <person name="Clum A."/>
            <person name="Steindorff A."/>
            <person name="Ohm R."/>
            <person name="Martin F."/>
            <person name="Silar P."/>
            <person name="Natvig D."/>
            <person name="Lalanne C."/>
            <person name="Gautier V."/>
            <person name="Ament-velasquez S.L."/>
            <person name="Kruys A."/>
            <person name="Hutchinson M.I."/>
            <person name="Powell A.J."/>
            <person name="Barry K."/>
            <person name="Miller A.N."/>
            <person name="Grigoriev I.V."/>
            <person name="Debuchy R."/>
            <person name="Gladieux P."/>
            <person name="Thoren M.H."/>
            <person name="Johannesson H."/>
        </authorList>
    </citation>
    <scope>NUCLEOTIDE SEQUENCE</scope>
    <source>
        <strain evidence="8">SMH3187-1</strain>
    </source>
</reference>
<keyword evidence="2 6" id="KW-0812">Transmembrane</keyword>
<gene>
    <name evidence="8" type="ORF">B0T18DRAFT_330867</name>
</gene>
<dbReference type="Pfam" id="PF20684">
    <property type="entry name" value="Fung_rhodopsin"/>
    <property type="match status" value="1"/>
</dbReference>
<evidence type="ECO:0000256" key="1">
    <source>
        <dbReference type="ARBA" id="ARBA00004141"/>
    </source>
</evidence>
<dbReference type="GO" id="GO:0016020">
    <property type="term" value="C:membrane"/>
    <property type="evidence" value="ECO:0007669"/>
    <property type="project" value="UniProtKB-SubCell"/>
</dbReference>
<accession>A0AA40ELE0</accession>
<evidence type="ECO:0000256" key="3">
    <source>
        <dbReference type="ARBA" id="ARBA00022989"/>
    </source>
</evidence>
<evidence type="ECO:0000256" key="4">
    <source>
        <dbReference type="ARBA" id="ARBA00023136"/>
    </source>
</evidence>
<feature type="transmembrane region" description="Helical" evidence="6">
    <location>
        <begin position="102"/>
        <end position="124"/>
    </location>
</feature>
<keyword evidence="3 6" id="KW-1133">Transmembrane helix</keyword>
<evidence type="ECO:0000256" key="6">
    <source>
        <dbReference type="SAM" id="Phobius"/>
    </source>
</evidence>
<dbReference type="Proteomes" id="UP001172155">
    <property type="component" value="Unassembled WGS sequence"/>
</dbReference>
<evidence type="ECO:0000256" key="2">
    <source>
        <dbReference type="ARBA" id="ARBA00022692"/>
    </source>
</evidence>
<feature type="transmembrane region" description="Helical" evidence="6">
    <location>
        <begin position="249"/>
        <end position="276"/>
    </location>
</feature>